<dbReference type="EMBL" id="LSBJ02000003">
    <property type="protein sequence ID" value="OWT43203.1"/>
    <property type="molecule type" value="Genomic_DNA"/>
</dbReference>
<gene>
    <name evidence="3" type="ORF">VFPPC_17621</name>
</gene>
<organism evidence="3 4">
    <name type="scientific">Pochonia chlamydosporia 170</name>
    <dbReference type="NCBI Taxonomy" id="1380566"/>
    <lineage>
        <taxon>Eukaryota</taxon>
        <taxon>Fungi</taxon>
        <taxon>Dikarya</taxon>
        <taxon>Ascomycota</taxon>
        <taxon>Pezizomycotina</taxon>
        <taxon>Sordariomycetes</taxon>
        <taxon>Hypocreomycetidae</taxon>
        <taxon>Hypocreales</taxon>
        <taxon>Clavicipitaceae</taxon>
        <taxon>Pochonia</taxon>
    </lineage>
</organism>
<dbReference type="InterPro" id="IPR048749">
    <property type="entry name" value="SLX1_C"/>
</dbReference>
<protein>
    <submittedName>
        <fullName evidence="3">Ring finger domain-containing protein</fullName>
    </submittedName>
</protein>
<evidence type="ECO:0000259" key="2">
    <source>
        <dbReference type="PROSITE" id="PS50089"/>
    </source>
</evidence>
<accession>A0A219AQY5</accession>
<dbReference type="KEGG" id="pchm:VFPPC_17621"/>
<dbReference type="SMART" id="SM00184">
    <property type="entry name" value="RING"/>
    <property type="match status" value="1"/>
</dbReference>
<comment type="caution">
    <text evidence="3">The sequence shown here is derived from an EMBL/GenBank/DDBJ whole genome shotgun (WGS) entry which is preliminary data.</text>
</comment>
<dbReference type="GO" id="GO:0008270">
    <property type="term" value="F:zinc ion binding"/>
    <property type="evidence" value="ECO:0007669"/>
    <property type="project" value="UniProtKB-KW"/>
</dbReference>
<dbReference type="Pfam" id="PF21202">
    <property type="entry name" value="SLX1_C"/>
    <property type="match status" value="1"/>
</dbReference>
<dbReference type="Gene3D" id="3.30.40.10">
    <property type="entry name" value="Zinc/RING finger domain, C3HC4 (zinc finger)"/>
    <property type="match status" value="1"/>
</dbReference>
<dbReference type="AlphaFoldDB" id="A0A219AQY5"/>
<feature type="domain" description="RING-type" evidence="2">
    <location>
        <begin position="71"/>
        <end position="127"/>
    </location>
</feature>
<proteinExistence type="predicted"/>
<evidence type="ECO:0000313" key="3">
    <source>
        <dbReference type="EMBL" id="OWT43203.1"/>
    </source>
</evidence>
<keyword evidence="1" id="KW-0863">Zinc-finger</keyword>
<dbReference type="GeneID" id="33936558"/>
<sequence>MPNYCCRFCRDSGRSDDYVAPIVYLWHSESYPNVRVVNSNFQGNQFPWEANSWSFTNDPLYPPASMEDRECGICQDAIELENMNSYAAVIANCQHMFHTTCLSRSFVFQERGASHLPGRRGICPMCRGSVDKVYTGAIECSYERWRRIRNQRGLQRIIFNTFSEVRGEEGEIHSPERFPYHA</sequence>
<keyword evidence="4" id="KW-1185">Reference proteome</keyword>
<evidence type="ECO:0000313" key="4">
    <source>
        <dbReference type="Proteomes" id="UP000078397"/>
    </source>
</evidence>
<name>A0A219AQY5_METCM</name>
<dbReference type="Proteomes" id="UP000078397">
    <property type="component" value="Unassembled WGS sequence"/>
</dbReference>
<dbReference type="RefSeq" id="XP_022285648.1">
    <property type="nucleotide sequence ID" value="XM_022429314.1"/>
</dbReference>
<reference evidence="3 4" key="1">
    <citation type="journal article" date="2016" name="PLoS Pathog.">
        <title>Biosynthesis of antibiotic leucinostatins in bio-control fungus Purpureocillium lilacinum and their inhibition on phytophthora revealed by genome mining.</title>
        <authorList>
            <person name="Wang G."/>
            <person name="Liu Z."/>
            <person name="Lin R."/>
            <person name="Li E."/>
            <person name="Mao Z."/>
            <person name="Ling J."/>
            <person name="Yang Y."/>
            <person name="Yin W.B."/>
            <person name="Xie B."/>
        </authorList>
    </citation>
    <scope>NUCLEOTIDE SEQUENCE [LARGE SCALE GENOMIC DNA]</scope>
    <source>
        <strain evidence="3">170</strain>
    </source>
</reference>
<dbReference type="SUPFAM" id="SSF57850">
    <property type="entry name" value="RING/U-box"/>
    <property type="match status" value="1"/>
</dbReference>
<dbReference type="PROSITE" id="PS50089">
    <property type="entry name" value="ZF_RING_2"/>
    <property type="match status" value="1"/>
</dbReference>
<dbReference type="InterPro" id="IPR001841">
    <property type="entry name" value="Znf_RING"/>
</dbReference>
<keyword evidence="1" id="KW-0479">Metal-binding</keyword>
<dbReference type="InterPro" id="IPR013083">
    <property type="entry name" value="Znf_RING/FYVE/PHD"/>
</dbReference>
<keyword evidence="1" id="KW-0862">Zinc</keyword>
<evidence type="ECO:0000256" key="1">
    <source>
        <dbReference type="PROSITE-ProRule" id="PRU00175"/>
    </source>
</evidence>